<gene>
    <name evidence="3" type="ORF">DPX16_8252</name>
</gene>
<dbReference type="SUPFAM" id="SSF50814">
    <property type="entry name" value="Lipocalins"/>
    <property type="match status" value="1"/>
</dbReference>
<evidence type="ECO:0000313" key="4">
    <source>
        <dbReference type="Proteomes" id="UP000281406"/>
    </source>
</evidence>
<protein>
    <submittedName>
        <fullName evidence="3">Fatty acid-binding protein, brain</fullName>
    </submittedName>
</protein>
<evidence type="ECO:0000256" key="2">
    <source>
        <dbReference type="SAM" id="MobiDB-lite"/>
    </source>
</evidence>
<dbReference type="PANTHER" id="PTHR11955">
    <property type="entry name" value="FATTY ACID BINDING PROTEIN"/>
    <property type="match status" value="1"/>
</dbReference>
<dbReference type="InterPro" id="IPR031259">
    <property type="entry name" value="ILBP"/>
</dbReference>
<name>A0A3N0Y827_ANAGA</name>
<evidence type="ECO:0000256" key="1">
    <source>
        <dbReference type="ARBA" id="ARBA00008390"/>
    </source>
</evidence>
<dbReference type="OrthoDB" id="354351at2759"/>
<proteinExistence type="inferred from homology"/>
<dbReference type="InterPro" id="IPR012674">
    <property type="entry name" value="Calycin"/>
</dbReference>
<accession>A0A3N0Y827</accession>
<dbReference type="Proteomes" id="UP000281406">
    <property type="component" value="Unassembled WGS sequence"/>
</dbReference>
<comment type="similarity">
    <text evidence="1">Belongs to the calycin superfamily. Fatty-acid binding protein (FABP) family.</text>
</comment>
<dbReference type="PRINTS" id="PR00178">
    <property type="entry name" value="FATTYACIDBP"/>
</dbReference>
<sequence>MVEAFNGTWTLVDSQNLDEYMKALDIVGNGSKPTIVISQVVIKTVPDVRHKKFSFTLGEEFDEITLDGREVKYTITMEGESLVHVQRWDGKETKIVEEIKDDKKITKIKSAAFERYIPHRGQGLSSPSSDPVAGPSWREGQKVSVAARVPPPSSVGSKQ</sequence>
<reference evidence="3 4" key="1">
    <citation type="submission" date="2018-10" db="EMBL/GenBank/DDBJ databases">
        <title>Genome assembly for a Yunnan-Guizhou Plateau 3E fish, Anabarilius grahami (Regan), and its evolutionary and genetic applications.</title>
        <authorList>
            <person name="Jiang W."/>
        </authorList>
    </citation>
    <scope>NUCLEOTIDE SEQUENCE [LARGE SCALE GENOMIC DNA]</scope>
    <source>
        <strain evidence="3">AG-KIZ</strain>
        <tissue evidence="3">Muscle</tissue>
    </source>
</reference>
<comment type="caution">
    <text evidence="3">The sequence shown here is derived from an EMBL/GenBank/DDBJ whole genome shotgun (WGS) entry which is preliminary data.</text>
</comment>
<dbReference type="GO" id="GO:0008289">
    <property type="term" value="F:lipid binding"/>
    <property type="evidence" value="ECO:0007669"/>
    <property type="project" value="InterPro"/>
</dbReference>
<dbReference type="AlphaFoldDB" id="A0A3N0Y827"/>
<dbReference type="InterPro" id="IPR000463">
    <property type="entry name" value="Fatty_acid-bd"/>
</dbReference>
<organism evidence="3 4">
    <name type="scientific">Anabarilius grahami</name>
    <name type="common">Kanglang fish</name>
    <name type="synonym">Barilius grahami</name>
    <dbReference type="NCBI Taxonomy" id="495550"/>
    <lineage>
        <taxon>Eukaryota</taxon>
        <taxon>Metazoa</taxon>
        <taxon>Chordata</taxon>
        <taxon>Craniata</taxon>
        <taxon>Vertebrata</taxon>
        <taxon>Euteleostomi</taxon>
        <taxon>Actinopterygii</taxon>
        <taxon>Neopterygii</taxon>
        <taxon>Teleostei</taxon>
        <taxon>Ostariophysi</taxon>
        <taxon>Cypriniformes</taxon>
        <taxon>Xenocyprididae</taxon>
        <taxon>Xenocypridinae</taxon>
        <taxon>Xenocypridinae incertae sedis</taxon>
        <taxon>Anabarilius</taxon>
    </lineage>
</organism>
<dbReference type="Gene3D" id="2.40.128.20">
    <property type="match status" value="1"/>
</dbReference>
<feature type="region of interest" description="Disordered" evidence="2">
    <location>
        <begin position="119"/>
        <end position="159"/>
    </location>
</feature>
<evidence type="ECO:0000313" key="3">
    <source>
        <dbReference type="EMBL" id="ROL42373.1"/>
    </source>
</evidence>
<keyword evidence="4" id="KW-1185">Reference proteome</keyword>
<dbReference type="EMBL" id="RJVU01049825">
    <property type="protein sequence ID" value="ROL42373.1"/>
    <property type="molecule type" value="Genomic_DNA"/>
</dbReference>